<dbReference type="InterPro" id="IPR047187">
    <property type="entry name" value="SF1_C_Upf1"/>
</dbReference>
<feature type="compositionally biased region" description="Gly residues" evidence="1">
    <location>
        <begin position="523"/>
        <end position="535"/>
    </location>
</feature>
<feature type="region of interest" description="Disordered" evidence="1">
    <location>
        <begin position="219"/>
        <end position="238"/>
    </location>
</feature>
<evidence type="ECO:0000256" key="1">
    <source>
        <dbReference type="SAM" id="MobiDB-lite"/>
    </source>
</evidence>
<evidence type="ECO:0000313" key="6">
    <source>
        <dbReference type="Proteomes" id="UP000224006"/>
    </source>
</evidence>
<dbReference type="GO" id="GO:0043186">
    <property type="term" value="C:P granule"/>
    <property type="evidence" value="ECO:0007669"/>
    <property type="project" value="TreeGrafter"/>
</dbReference>
<feature type="domain" description="DNA2/NAM7 helicase-like C-terminal" evidence="4">
    <location>
        <begin position="2237"/>
        <end position="2402"/>
    </location>
</feature>
<feature type="compositionally biased region" description="Low complexity" evidence="1">
    <location>
        <begin position="1445"/>
        <end position="1467"/>
    </location>
</feature>
<keyword evidence="6" id="KW-1185">Reference proteome</keyword>
<dbReference type="InterPro" id="IPR041677">
    <property type="entry name" value="DNA2/NAM7_AAA_11"/>
</dbReference>
<feature type="compositionally biased region" description="Basic and acidic residues" evidence="1">
    <location>
        <begin position="1681"/>
        <end position="1691"/>
    </location>
</feature>
<feature type="region of interest" description="Disordered" evidence="1">
    <location>
        <begin position="1577"/>
        <end position="1691"/>
    </location>
</feature>
<dbReference type="Pfam" id="PF13087">
    <property type="entry name" value="AAA_12"/>
    <property type="match status" value="2"/>
</dbReference>
<dbReference type="GO" id="GO:0004386">
    <property type="term" value="F:helicase activity"/>
    <property type="evidence" value="ECO:0007669"/>
    <property type="project" value="InterPro"/>
</dbReference>
<feature type="compositionally biased region" description="Basic and acidic residues" evidence="1">
    <location>
        <begin position="589"/>
        <end position="600"/>
    </location>
</feature>
<feature type="region of interest" description="Disordered" evidence="1">
    <location>
        <begin position="1050"/>
        <end position="1079"/>
    </location>
</feature>
<dbReference type="Gene3D" id="3.40.50.300">
    <property type="entry name" value="P-loop containing nucleotide triphosphate hydrolases"/>
    <property type="match status" value="2"/>
</dbReference>
<feature type="region of interest" description="Disordered" evidence="1">
    <location>
        <begin position="1513"/>
        <end position="1556"/>
    </location>
</feature>
<feature type="compositionally biased region" description="Polar residues" evidence="1">
    <location>
        <begin position="776"/>
        <end position="789"/>
    </location>
</feature>
<comment type="caution">
    <text evidence="5">The sequence shown here is derived from an EMBL/GenBank/DDBJ whole genome shotgun (WGS) entry which is preliminary data.</text>
</comment>
<feature type="compositionally biased region" description="Basic and acidic residues" evidence="1">
    <location>
        <begin position="1867"/>
        <end position="1880"/>
    </location>
</feature>
<protein>
    <submittedName>
        <fullName evidence="5">Uncharacterized protein</fullName>
    </submittedName>
</protein>
<dbReference type="GO" id="GO:0005829">
    <property type="term" value="C:cytosol"/>
    <property type="evidence" value="ECO:0007669"/>
    <property type="project" value="TreeGrafter"/>
</dbReference>
<feature type="domain" description="5'-3' DNA helicase ZGRF1-like N-terminal" evidence="2">
    <location>
        <begin position="9"/>
        <end position="47"/>
    </location>
</feature>
<dbReference type="STRING" id="94643.A0A2A9MGD6"/>
<dbReference type="InterPro" id="IPR027417">
    <property type="entry name" value="P-loop_NTPase"/>
</dbReference>
<evidence type="ECO:0000259" key="4">
    <source>
        <dbReference type="Pfam" id="PF13087"/>
    </source>
</evidence>
<feature type="region of interest" description="Disordered" evidence="1">
    <location>
        <begin position="1419"/>
        <end position="1491"/>
    </location>
</feature>
<dbReference type="GO" id="GO:0035194">
    <property type="term" value="P:regulatory ncRNA-mediated post-transcriptional gene silencing"/>
    <property type="evidence" value="ECO:0007669"/>
    <property type="project" value="TreeGrafter"/>
</dbReference>
<feature type="region of interest" description="Disordered" evidence="1">
    <location>
        <begin position="124"/>
        <end position="168"/>
    </location>
</feature>
<feature type="region of interest" description="Disordered" evidence="1">
    <location>
        <begin position="1859"/>
        <end position="1892"/>
    </location>
</feature>
<dbReference type="GeneID" id="40309356"/>
<dbReference type="EMBL" id="NWUJ01000003">
    <property type="protein sequence ID" value="PFH36234.1"/>
    <property type="molecule type" value="Genomic_DNA"/>
</dbReference>
<dbReference type="KEGG" id="bbes:BESB_044260"/>
<dbReference type="PANTHER" id="PTHR10887:SF322">
    <property type="entry name" value="HELICASE MOV-10"/>
    <property type="match status" value="1"/>
</dbReference>
<feature type="compositionally biased region" description="Basic and acidic residues" evidence="1">
    <location>
        <begin position="2324"/>
        <end position="2338"/>
    </location>
</feature>
<name>A0A2A9MGD6_BESBE</name>
<dbReference type="CDD" id="cd18808">
    <property type="entry name" value="SF1_C_Upf1"/>
    <property type="match status" value="1"/>
</dbReference>
<evidence type="ECO:0000259" key="2">
    <source>
        <dbReference type="Pfam" id="PF10382"/>
    </source>
</evidence>
<evidence type="ECO:0000259" key="3">
    <source>
        <dbReference type="Pfam" id="PF13086"/>
    </source>
</evidence>
<dbReference type="InterPro" id="IPR018838">
    <property type="entry name" value="ZGRF1-like_N"/>
</dbReference>
<feature type="region of interest" description="Disordered" evidence="1">
    <location>
        <begin position="523"/>
        <end position="546"/>
    </location>
</feature>
<feature type="region of interest" description="Disordered" evidence="1">
    <location>
        <begin position="589"/>
        <end position="616"/>
    </location>
</feature>
<dbReference type="OrthoDB" id="332807at2759"/>
<dbReference type="Pfam" id="PF13086">
    <property type="entry name" value="AAA_11"/>
    <property type="match status" value="1"/>
</dbReference>
<feature type="region of interest" description="Disordered" evidence="1">
    <location>
        <begin position="2298"/>
        <end position="2354"/>
    </location>
</feature>
<dbReference type="InterPro" id="IPR045055">
    <property type="entry name" value="DNA2/NAM7-like"/>
</dbReference>
<evidence type="ECO:0000313" key="5">
    <source>
        <dbReference type="EMBL" id="PFH36234.1"/>
    </source>
</evidence>
<dbReference type="Pfam" id="PF10382">
    <property type="entry name" value="ZGRF1-like_N"/>
    <property type="match status" value="1"/>
</dbReference>
<feature type="domain" description="DNA2/NAM7 helicase-like C-terminal" evidence="4">
    <location>
        <begin position="2073"/>
        <end position="2160"/>
    </location>
</feature>
<sequence>MEPRSRCTFECTYTSQKTKKNKSWKDGVCTCDVMKGFLRVLLYAAEEETTRSGETRLRRKGDPIDSHQLPLQPFEELVDEEIELPLHLLQLTRILPSSSTHQDLPASCRASGGFRASRPSSFASFSSSSSSSAAFSAPPFASRTRSSAPQETLTGDANAQEPLRPRFRGRGGLFSVRARLASERTSPSPGLSSSSIASSSPAVSLPSSFAGGACFSPASAGNARNGRSEDFSTRDSAPSVLSAADAFAHPRQPPGCAYTPELLGEENGPRVDGKRRPFLIPFASRGRDAPPPFEAVPPLREHPDSLAARLEASEFSISQACRPYECLPAEHLDASQLTRCLSQEAAAEKQNAFHAAGSSSLCTTDDALQSSHFLLPHVVKAGTGLAREGASPCGRGRSQEGGRGQPEASAFSGSREDNAAAPNGRGPRTAEDVRDDACERLSAGRDAGRGAGAAPESGRGGGAASAPLSEREELLANVLKSVAAETAADAILREQMPWRRALPSGSAFSPLAFAASCLDASPDGGGVPRDGGGAGHEGESRGTSGRMDGLEGLQDALLFRALFTAHDAAPSPEGGEETRSRQSITLEAAVREREKEDSEKTAPGSRGNQPVKDLPAPSAIPSLLLAANALNKMSANSSSVPPSSIVSASRSSSLAPVARVSSSVSSRPLFSSSSSASSAVAASSPLVSPALACGLSAEDDLLDLLDAPAHFPGCEEARVDAETPAGNLPKPRDAKALVARRAPFFPRRNAPAYLVPYRYSSYTRGALPQLCGNPPAASTASVPRTTDSQDATDAALPDAPPPRVQRPSLQRLFAKRSEASQSPSRRVVGVSGDRSVSSSSAAPPPASALRQPKTSLGPLPPSEPDERLPAFLPIPRFPAPRAGASQLLSLLPLRFAVPRDPEKVSAAVVRQCMRAAAFSSASPSSAAASSVASPAPEARPADRSQRLETYCLRLFNSVALQVHGALVELAAALAPRLYPQGGAPSARSSAAPLPASSPVLLASGLCIQSSSASFIDRAAARTAERLKQRKGLLRQKRKLWAARARARQKRRRLTESQGEEEDDHEEEEDEDAYVEGEYEEDEVADEAKTRYFLDFSKCTVQALSADSAKSAAAAGSKPPLVAASPLQDSLKLLQKSVSRGDIWALTVDDGWDSPSRVLLFRSCWKGLHPRSATVEVELLRLSSASTPSREAISGCLLHPEIAACLSPRWVTQSRAQNRERGTDRPPLSGLLLGNFANEFAAIDGIERLWKITVVALPIRLETFFLASWHLRPKLLRALSPLCRAPFSLQAARKEAQAARPQAEVAASCSLSSASASALADTALSCLSRAVLAVPEPASNAVGDACAEETENAEEEAYHPLFEPISLSIPCREAEAILREAIAPHARRRHKLNVEQQAVLLAVSRWFAYADGRSPFQSLLQRRKLKRKASRAKNDRRERRRRGRNAELNAGKRSHGDASADPGDGAAEADVHGERAHRRARDRGSGAAAAGFTAPRSCAAASSVTDCSWDAFSSSPEQVQAPKDASLETDVGDRAAASESLKHSGAAATVAGRHQETAAAESTSADFCVSGHPLSSPRLCSSASSSSTDSSFAPSASASRSSSQERRSLAPSEDEQKAVAGGEGSEGAARRGRCGLGGSTSPKETRGEQNPTQRAGEDGDEAAKRRQKDAKKKAKRASSEATGERGDTAEERDVETALKLLKCDGRRKNAPPFLLVHGVFGAGKSSLLAAALVTLSRLLEAAKNRSNVLLVCATNTALDSVLLKLRFGCQFTDFARVGRLSEIHPLLLPHAVSSTKDRGLAIQEWRRLLHKLAARDDGRHVAQNGAAHPTSSATSAAAVSSARRSSAAAAGDGLSSFAAPLLPPSARDAPEVDAQRPRAETEGGEDGDGTATPSLHTIAADLLKRIEEGTFPPPMTQWKRCRIFAATCSTAACSDIFSASSSSSSSAFSVAGALSVPFVFLDEATQTPEALLVALLSRFSAIRCLQLGDSKQLPPVVKVAGAPLSGSLFARLLPRLLHCERAEARRRRLAAGDRLQQRAEAASHASPDASLALPRCAGVAARPLEEARPRQRFCSAVLFLRTQYRCHPVIGRLCSRLFYGEHYLKNGVEHAERLPPSPSSLGGPLCCISVRDSRETRDGKSFVNWREASVIATVVRTVLECSFLIEARKRSRNDAETPADTPPASASAPSPALAAAVGASSAASATSIASAAGSSGASSAICPASASRFAFAKRPLRPAEVGVICLYRSQVACIERALRRVLPAAALKDLQVSTVDAFQGAEREMILLSCVRTTAAGSQPCGGWTEPDRGQATTPGGAGAPPKPEGPRGREGRPARGEGDGTASCEGGEKAEDPEALLRLSDDDQEADERRTFDTGKDFINCPKRMNVAFSRAKRQVVVVGHETLFQGHPAWRELWKASCKVFL</sequence>
<dbReference type="InterPro" id="IPR041679">
    <property type="entry name" value="DNA2/NAM7-like_C"/>
</dbReference>
<organism evidence="5 6">
    <name type="scientific">Besnoitia besnoiti</name>
    <name type="common">Apicomplexan protozoan</name>
    <dbReference type="NCBI Taxonomy" id="94643"/>
    <lineage>
        <taxon>Eukaryota</taxon>
        <taxon>Sar</taxon>
        <taxon>Alveolata</taxon>
        <taxon>Apicomplexa</taxon>
        <taxon>Conoidasida</taxon>
        <taxon>Coccidia</taxon>
        <taxon>Eucoccidiorida</taxon>
        <taxon>Eimeriorina</taxon>
        <taxon>Sarcocystidae</taxon>
        <taxon>Besnoitia</taxon>
    </lineage>
</organism>
<dbReference type="PANTHER" id="PTHR10887">
    <property type="entry name" value="DNA2/NAM7 HELICASE FAMILY"/>
    <property type="match status" value="1"/>
</dbReference>
<dbReference type="SUPFAM" id="SSF52540">
    <property type="entry name" value="P-loop containing nucleoside triphosphate hydrolases"/>
    <property type="match status" value="1"/>
</dbReference>
<feature type="compositionally biased region" description="Low complexity" evidence="1">
    <location>
        <begin position="1577"/>
        <end position="1601"/>
    </location>
</feature>
<feature type="compositionally biased region" description="Acidic residues" evidence="1">
    <location>
        <begin position="1057"/>
        <end position="1079"/>
    </location>
</feature>
<dbReference type="Proteomes" id="UP000224006">
    <property type="component" value="Chromosome III"/>
</dbReference>
<feature type="compositionally biased region" description="Polar residues" evidence="1">
    <location>
        <begin position="144"/>
        <end position="157"/>
    </location>
</feature>
<feature type="compositionally biased region" description="Low complexity" evidence="1">
    <location>
        <begin position="820"/>
        <end position="841"/>
    </location>
</feature>
<feature type="domain" description="DNA2/NAM7 helicase helicase" evidence="3">
    <location>
        <begin position="1709"/>
        <end position="1997"/>
    </location>
</feature>
<gene>
    <name evidence="5" type="ORF">BESB_044260</name>
</gene>
<feature type="compositionally biased region" description="Basic and acidic residues" evidence="1">
    <location>
        <begin position="428"/>
        <end position="448"/>
    </location>
</feature>
<feature type="compositionally biased region" description="Basic residues" evidence="1">
    <location>
        <begin position="1664"/>
        <end position="1675"/>
    </location>
</feature>
<feature type="compositionally biased region" description="Basic and acidic residues" evidence="1">
    <location>
        <begin position="1654"/>
        <end position="1663"/>
    </location>
</feature>
<feature type="compositionally biased region" description="Low complexity" evidence="1">
    <location>
        <begin position="124"/>
        <end position="143"/>
    </location>
</feature>
<accession>A0A2A9MGD6</accession>
<feature type="region of interest" description="Disordered" evidence="1">
    <location>
        <begin position="386"/>
        <end position="468"/>
    </location>
</feature>
<proteinExistence type="predicted"/>
<dbReference type="RefSeq" id="XP_029220243.1">
    <property type="nucleotide sequence ID" value="XM_029362877.1"/>
</dbReference>
<feature type="region of interest" description="Disordered" evidence="1">
    <location>
        <begin position="773"/>
        <end position="871"/>
    </location>
</feature>
<dbReference type="VEuPathDB" id="ToxoDB:BESB_044260"/>
<feature type="compositionally biased region" description="Basic residues" evidence="1">
    <location>
        <begin position="1420"/>
        <end position="1430"/>
    </location>
</feature>
<reference evidence="5 6" key="1">
    <citation type="submission" date="2017-09" db="EMBL/GenBank/DDBJ databases">
        <title>Genome sequencing of Besnoitia besnoiti strain Bb-Ger1.</title>
        <authorList>
            <person name="Schares G."/>
            <person name="Venepally P."/>
            <person name="Lorenzi H.A."/>
        </authorList>
    </citation>
    <scope>NUCLEOTIDE SEQUENCE [LARGE SCALE GENOMIC DNA]</scope>
    <source>
        <strain evidence="5 6">Bb-Ger1</strain>
    </source>
</reference>